<evidence type="ECO:0000313" key="2">
    <source>
        <dbReference type="Proteomes" id="UP001419268"/>
    </source>
</evidence>
<name>A0AAP0IMV1_9MAGN</name>
<accession>A0AAP0IMV1</accession>
<organism evidence="1 2">
    <name type="scientific">Stephania cephalantha</name>
    <dbReference type="NCBI Taxonomy" id="152367"/>
    <lineage>
        <taxon>Eukaryota</taxon>
        <taxon>Viridiplantae</taxon>
        <taxon>Streptophyta</taxon>
        <taxon>Embryophyta</taxon>
        <taxon>Tracheophyta</taxon>
        <taxon>Spermatophyta</taxon>
        <taxon>Magnoliopsida</taxon>
        <taxon>Ranunculales</taxon>
        <taxon>Menispermaceae</taxon>
        <taxon>Menispermoideae</taxon>
        <taxon>Cissampelideae</taxon>
        <taxon>Stephania</taxon>
    </lineage>
</organism>
<reference evidence="1 2" key="1">
    <citation type="submission" date="2024-01" db="EMBL/GenBank/DDBJ databases">
        <title>Genome assemblies of Stephania.</title>
        <authorList>
            <person name="Yang L."/>
        </authorList>
    </citation>
    <scope>NUCLEOTIDE SEQUENCE [LARGE SCALE GENOMIC DNA]</scope>
    <source>
        <strain evidence="1">JXDWG</strain>
        <tissue evidence="1">Leaf</tissue>
    </source>
</reference>
<gene>
    <name evidence="1" type="ORF">Scep_016524</name>
</gene>
<dbReference type="Proteomes" id="UP001419268">
    <property type="component" value="Unassembled WGS sequence"/>
</dbReference>
<comment type="caution">
    <text evidence="1">The sequence shown here is derived from an EMBL/GenBank/DDBJ whole genome shotgun (WGS) entry which is preliminary data.</text>
</comment>
<dbReference type="EMBL" id="JBBNAG010000007">
    <property type="protein sequence ID" value="KAK9118431.1"/>
    <property type="molecule type" value="Genomic_DNA"/>
</dbReference>
<protein>
    <submittedName>
        <fullName evidence="1">Uncharacterized protein</fullName>
    </submittedName>
</protein>
<evidence type="ECO:0000313" key="1">
    <source>
        <dbReference type="EMBL" id="KAK9118431.1"/>
    </source>
</evidence>
<sequence>MRETETEKEIKISQVADRAKRRLATTSEPMEDCYNIFLYVLYSFVIHFLCT</sequence>
<dbReference type="AlphaFoldDB" id="A0AAP0IMV1"/>
<proteinExistence type="predicted"/>
<keyword evidence="2" id="KW-1185">Reference proteome</keyword>